<organism evidence="1">
    <name type="scientific">Solanum chacoense</name>
    <name type="common">Chaco potato</name>
    <dbReference type="NCBI Taxonomy" id="4108"/>
    <lineage>
        <taxon>Eukaryota</taxon>
        <taxon>Viridiplantae</taxon>
        <taxon>Streptophyta</taxon>
        <taxon>Embryophyta</taxon>
        <taxon>Tracheophyta</taxon>
        <taxon>Spermatophyta</taxon>
        <taxon>Magnoliopsida</taxon>
        <taxon>eudicotyledons</taxon>
        <taxon>Gunneridae</taxon>
        <taxon>Pentapetalae</taxon>
        <taxon>asterids</taxon>
        <taxon>lamiids</taxon>
        <taxon>Solanales</taxon>
        <taxon>Solanaceae</taxon>
        <taxon>Solanoideae</taxon>
        <taxon>Solaneae</taxon>
        <taxon>Solanum</taxon>
    </lineage>
</organism>
<protein>
    <submittedName>
        <fullName evidence="1">Putative ovule protein</fullName>
    </submittedName>
</protein>
<evidence type="ECO:0000313" key="1">
    <source>
        <dbReference type="EMBL" id="JAP20682.1"/>
    </source>
</evidence>
<dbReference type="AlphaFoldDB" id="A0A0V0HL01"/>
<sequence>MEALVVKKNLRRSCKGWDRILLDVERGVGLMLLWRGLKHVYEKFNDSKLVTCDFLVNAYIVRVENNEFSWN</sequence>
<dbReference type="EMBL" id="GEDG01018561">
    <property type="protein sequence ID" value="JAP20682.1"/>
    <property type="molecule type" value="Transcribed_RNA"/>
</dbReference>
<reference evidence="1" key="1">
    <citation type="submission" date="2015-12" db="EMBL/GenBank/DDBJ databases">
        <title>Gene expression during late stages of embryo sac development: a critical building block for successful pollen-pistil interactions.</title>
        <authorList>
            <person name="Liu Y."/>
            <person name="Joly V."/>
            <person name="Sabar M."/>
            <person name="Matton D.P."/>
        </authorList>
    </citation>
    <scope>NUCLEOTIDE SEQUENCE</scope>
</reference>
<name>A0A0V0HL01_SOLCH</name>
<accession>A0A0V0HL01</accession>
<proteinExistence type="predicted"/>